<sequence>MRKFKKLKRILEVAKKNGKCQISKQYAVVTKMYQPYINMTVNQIDIDDI</sequence>
<dbReference type="HOGENOM" id="CLU_3131254_0_0_6"/>
<dbReference type="AlphaFoldDB" id="N8RGG3"/>
<comment type="caution">
    <text evidence="1">The sequence shown here is derived from an EMBL/GenBank/DDBJ whole genome shotgun (WGS) entry which is preliminary data.</text>
</comment>
<organism evidence="1 2">
    <name type="scientific">Acinetobacter parvus NIPH 1103</name>
    <dbReference type="NCBI Taxonomy" id="1217671"/>
    <lineage>
        <taxon>Bacteria</taxon>
        <taxon>Pseudomonadati</taxon>
        <taxon>Pseudomonadota</taxon>
        <taxon>Gammaproteobacteria</taxon>
        <taxon>Moraxellales</taxon>
        <taxon>Moraxellaceae</taxon>
        <taxon>Acinetobacter</taxon>
    </lineage>
</organism>
<evidence type="ECO:0000313" key="1">
    <source>
        <dbReference type="EMBL" id="ENU33182.1"/>
    </source>
</evidence>
<dbReference type="PATRIC" id="fig|1217671.3.peg.1792"/>
<accession>N8RGG3</accession>
<proteinExistence type="predicted"/>
<gene>
    <name evidence="1" type="ORF">F989_01810</name>
</gene>
<dbReference type="Proteomes" id="UP000018426">
    <property type="component" value="Unassembled WGS sequence"/>
</dbReference>
<name>N8RGG3_9GAMM</name>
<protein>
    <submittedName>
        <fullName evidence="1">Uncharacterized protein</fullName>
    </submittedName>
</protein>
<dbReference type="EMBL" id="APOL01000029">
    <property type="protein sequence ID" value="ENU33182.1"/>
    <property type="molecule type" value="Genomic_DNA"/>
</dbReference>
<evidence type="ECO:0000313" key="2">
    <source>
        <dbReference type="Proteomes" id="UP000018426"/>
    </source>
</evidence>
<reference evidence="1 2" key="1">
    <citation type="submission" date="2013-02" db="EMBL/GenBank/DDBJ databases">
        <title>The Genome Sequence of Acinetobacter parvus NIPH 1103.</title>
        <authorList>
            <consortium name="The Broad Institute Genome Sequencing Platform"/>
            <consortium name="The Broad Institute Genome Sequencing Center for Infectious Disease"/>
            <person name="Cerqueira G."/>
            <person name="Feldgarden M."/>
            <person name="Courvalin P."/>
            <person name="Perichon B."/>
            <person name="Grillot-Courvalin C."/>
            <person name="Clermont D."/>
            <person name="Rocha E."/>
            <person name="Yoon E.-J."/>
            <person name="Nemec A."/>
            <person name="Walker B."/>
            <person name="Young S.K."/>
            <person name="Zeng Q."/>
            <person name="Gargeya S."/>
            <person name="Fitzgerald M."/>
            <person name="Haas B."/>
            <person name="Abouelleil A."/>
            <person name="Alvarado L."/>
            <person name="Arachchi H.M."/>
            <person name="Berlin A.M."/>
            <person name="Chapman S.B."/>
            <person name="Dewar J."/>
            <person name="Goldberg J."/>
            <person name="Griggs A."/>
            <person name="Gujja S."/>
            <person name="Hansen M."/>
            <person name="Howarth C."/>
            <person name="Imamovic A."/>
            <person name="Larimer J."/>
            <person name="McCowan C."/>
            <person name="Murphy C."/>
            <person name="Neiman D."/>
            <person name="Pearson M."/>
            <person name="Priest M."/>
            <person name="Roberts A."/>
            <person name="Saif S."/>
            <person name="Shea T."/>
            <person name="Sisk P."/>
            <person name="Sykes S."/>
            <person name="Wortman J."/>
            <person name="Nusbaum C."/>
            <person name="Birren B."/>
        </authorList>
    </citation>
    <scope>NUCLEOTIDE SEQUENCE [LARGE SCALE GENOMIC DNA]</scope>
    <source>
        <strain evidence="1 2">NIPH 1103</strain>
    </source>
</reference>